<dbReference type="Proteomes" id="UP000663842">
    <property type="component" value="Unassembled WGS sequence"/>
</dbReference>
<protein>
    <submittedName>
        <fullName evidence="1">Uncharacterized protein</fullName>
    </submittedName>
</protein>
<dbReference type="EMBL" id="CAJOBF010014680">
    <property type="protein sequence ID" value="CAF4341446.1"/>
    <property type="molecule type" value="Genomic_DNA"/>
</dbReference>
<sequence>CDAGQPISPDSPYWWAQTRINLTIYLIQRELYNLTDRI</sequence>
<feature type="non-terminal residue" evidence="1">
    <location>
        <position position="1"/>
    </location>
</feature>
<gene>
    <name evidence="1" type="ORF">UXM345_LOCUS35536</name>
</gene>
<dbReference type="AlphaFoldDB" id="A0A820KG24"/>
<organism evidence="1 2">
    <name type="scientific">Rotaria magnacalcarata</name>
    <dbReference type="NCBI Taxonomy" id="392030"/>
    <lineage>
        <taxon>Eukaryota</taxon>
        <taxon>Metazoa</taxon>
        <taxon>Spiralia</taxon>
        <taxon>Gnathifera</taxon>
        <taxon>Rotifera</taxon>
        <taxon>Eurotatoria</taxon>
        <taxon>Bdelloidea</taxon>
        <taxon>Philodinida</taxon>
        <taxon>Philodinidae</taxon>
        <taxon>Rotaria</taxon>
    </lineage>
</organism>
<name>A0A820KG24_9BILA</name>
<comment type="caution">
    <text evidence="1">The sequence shown here is derived from an EMBL/GenBank/DDBJ whole genome shotgun (WGS) entry which is preliminary data.</text>
</comment>
<reference evidence="1" key="1">
    <citation type="submission" date="2021-02" db="EMBL/GenBank/DDBJ databases">
        <authorList>
            <person name="Nowell W R."/>
        </authorList>
    </citation>
    <scope>NUCLEOTIDE SEQUENCE</scope>
</reference>
<proteinExistence type="predicted"/>
<evidence type="ECO:0000313" key="1">
    <source>
        <dbReference type="EMBL" id="CAF4341446.1"/>
    </source>
</evidence>
<evidence type="ECO:0000313" key="2">
    <source>
        <dbReference type="Proteomes" id="UP000663842"/>
    </source>
</evidence>
<accession>A0A820KG24</accession>